<evidence type="ECO:0008006" key="3">
    <source>
        <dbReference type="Google" id="ProtNLM"/>
    </source>
</evidence>
<evidence type="ECO:0000313" key="2">
    <source>
        <dbReference type="Proteomes" id="UP001580430"/>
    </source>
</evidence>
<dbReference type="Proteomes" id="UP001580430">
    <property type="component" value="Unassembled WGS sequence"/>
</dbReference>
<protein>
    <recommendedName>
        <fullName evidence="3">AP2 domain-containing protein</fullName>
    </recommendedName>
</protein>
<accession>A0ABV5BUW4</accession>
<keyword evidence="2" id="KW-1185">Reference proteome</keyword>
<organism evidence="1 2">
    <name type="scientific">Paenibacillus medicaginis</name>
    <dbReference type="NCBI Taxonomy" id="1470560"/>
    <lineage>
        <taxon>Bacteria</taxon>
        <taxon>Bacillati</taxon>
        <taxon>Bacillota</taxon>
        <taxon>Bacilli</taxon>
        <taxon>Bacillales</taxon>
        <taxon>Paenibacillaceae</taxon>
        <taxon>Paenibacillus</taxon>
    </lineage>
</organism>
<evidence type="ECO:0000313" key="1">
    <source>
        <dbReference type="EMBL" id="MFB5758921.1"/>
    </source>
</evidence>
<comment type="caution">
    <text evidence="1">The sequence shown here is derived from an EMBL/GenBank/DDBJ whole genome shotgun (WGS) entry which is preliminary data.</text>
</comment>
<dbReference type="RefSeq" id="WP_375518174.1">
    <property type="nucleotide sequence ID" value="NZ_JBHIRY010000001.1"/>
</dbReference>
<name>A0ABV5BUW4_9BACL</name>
<dbReference type="EMBL" id="JBHIRY010000001">
    <property type="protein sequence ID" value="MFB5758921.1"/>
    <property type="molecule type" value="Genomic_DNA"/>
</dbReference>
<reference evidence="1 2" key="1">
    <citation type="submission" date="2024-09" db="EMBL/GenBank/DDBJ databases">
        <title>Paenibacillus zeirhizospherea sp. nov., isolated from surface of the maize (Zea mays) roots in a horticulture field, Hungary.</title>
        <authorList>
            <person name="Marton D."/>
            <person name="Farkas M."/>
            <person name="Bedics A."/>
            <person name="Toth E."/>
            <person name="Tancsics A."/>
            <person name="Boka K."/>
            <person name="Marati G."/>
            <person name="Kriszt B."/>
            <person name="Cserhati M."/>
        </authorList>
    </citation>
    <scope>NUCLEOTIDE SEQUENCE [LARGE SCALE GENOMIC DNA]</scope>
    <source>
        <strain evidence="1 2">JCM 18446</strain>
    </source>
</reference>
<sequence length="285" mass="33341">MPKFQDLTNRQFNRWTVLERDRSKTKGTYWLCQCNCENKTIKSVIASDLKNGKNMSCGCLHKEIHTRHGMANSRLYKTFIDMKSRCLNSIHKSFHNYGGRGVKVCNEWLDHNHGFNNFYNWAIRNGYEDNLSIDRIDVNGNYEPSNCRWVTMQIQQNNKRNSRYICINDVMKTASQWEKEFGLTVGCVTRRLKKGWKEDDLLIPTSNLNRSKNTKSGIRGISSSKNGKWQVRYYESVVGKPINIGEYRSLDDAKFAQDYFGLHKVKLKEEEVRRQLKLGAARFNN</sequence>
<gene>
    <name evidence="1" type="ORF">ACE5LO_00800</name>
</gene>
<proteinExistence type="predicted"/>